<keyword evidence="4" id="KW-1185">Reference proteome</keyword>
<evidence type="ECO:0000259" key="2">
    <source>
        <dbReference type="Pfam" id="PF01070"/>
    </source>
</evidence>
<proteinExistence type="predicted"/>
<feature type="domain" description="FMN-dependent dehydrogenase" evidence="2">
    <location>
        <begin position="68"/>
        <end position="122"/>
    </location>
</feature>
<name>A0AAV4PQ18_CAEEX</name>
<evidence type="ECO:0000313" key="3">
    <source>
        <dbReference type="EMBL" id="GIX98490.1"/>
    </source>
</evidence>
<dbReference type="PANTHER" id="PTHR10578">
    <property type="entry name" value="S -2-HYDROXY-ACID OXIDASE-RELATED"/>
    <property type="match status" value="1"/>
</dbReference>
<dbReference type="EMBL" id="BPLR01004919">
    <property type="protein sequence ID" value="GIX98490.1"/>
    <property type="molecule type" value="Genomic_DNA"/>
</dbReference>
<dbReference type="Gene3D" id="3.20.20.70">
    <property type="entry name" value="Aldolase class I"/>
    <property type="match status" value="1"/>
</dbReference>
<dbReference type="InterPro" id="IPR000262">
    <property type="entry name" value="FMN-dep_DH"/>
</dbReference>
<dbReference type="GO" id="GO:0001561">
    <property type="term" value="P:fatty acid alpha-oxidation"/>
    <property type="evidence" value="ECO:0007669"/>
    <property type="project" value="TreeGrafter"/>
</dbReference>
<reference evidence="3 4" key="1">
    <citation type="submission" date="2021-06" db="EMBL/GenBank/DDBJ databases">
        <title>Caerostris extrusa draft genome.</title>
        <authorList>
            <person name="Kono N."/>
            <person name="Arakawa K."/>
        </authorList>
    </citation>
    <scope>NUCLEOTIDE SEQUENCE [LARGE SCALE GENOMIC DNA]</scope>
</reference>
<accession>A0AAV4PQ18</accession>
<protein>
    <submittedName>
        <fullName evidence="3">Hydroxyacid oxidase 1</fullName>
    </submittedName>
</protein>
<gene>
    <name evidence="3" type="primary">HAO1_5</name>
    <name evidence="3" type="ORF">CEXT_801311</name>
</gene>
<dbReference type="Pfam" id="PF01070">
    <property type="entry name" value="FMN_dh"/>
    <property type="match status" value="1"/>
</dbReference>
<dbReference type="SUPFAM" id="SSF51395">
    <property type="entry name" value="FMN-linked oxidoreductases"/>
    <property type="match status" value="1"/>
</dbReference>
<sequence>MCNDTSTSSRTNVVYSSKLSLQMNCNSAYSIVSKTDETISRGILTCALFIDKLDLVTVDDYDRCGPAKLSLEARNYFLAAAGRRITYKRNKDAFDRLEIIPRMLRDVSKNSLETSTLGQKVDFQLDCLLLHYTSWLILKGNLPQ</sequence>
<organism evidence="3 4">
    <name type="scientific">Caerostris extrusa</name>
    <name type="common">Bark spider</name>
    <name type="synonym">Caerostris bankana</name>
    <dbReference type="NCBI Taxonomy" id="172846"/>
    <lineage>
        <taxon>Eukaryota</taxon>
        <taxon>Metazoa</taxon>
        <taxon>Ecdysozoa</taxon>
        <taxon>Arthropoda</taxon>
        <taxon>Chelicerata</taxon>
        <taxon>Arachnida</taxon>
        <taxon>Araneae</taxon>
        <taxon>Araneomorphae</taxon>
        <taxon>Entelegynae</taxon>
        <taxon>Araneoidea</taxon>
        <taxon>Araneidae</taxon>
        <taxon>Caerostris</taxon>
    </lineage>
</organism>
<dbReference type="PANTHER" id="PTHR10578:SF149">
    <property type="entry name" value="2-HYDROXYACID OXIDASE 2"/>
    <property type="match status" value="1"/>
</dbReference>
<dbReference type="GO" id="GO:0005782">
    <property type="term" value="C:peroxisomal matrix"/>
    <property type="evidence" value="ECO:0007669"/>
    <property type="project" value="TreeGrafter"/>
</dbReference>
<dbReference type="InterPro" id="IPR013785">
    <property type="entry name" value="Aldolase_TIM"/>
</dbReference>
<evidence type="ECO:0000256" key="1">
    <source>
        <dbReference type="ARBA" id="ARBA00001917"/>
    </source>
</evidence>
<dbReference type="GO" id="GO:0003973">
    <property type="term" value="F:(S)-2-hydroxy-acid oxidase activity"/>
    <property type="evidence" value="ECO:0007669"/>
    <property type="project" value="TreeGrafter"/>
</dbReference>
<comment type="cofactor">
    <cofactor evidence="1">
        <name>FMN</name>
        <dbReference type="ChEBI" id="CHEBI:58210"/>
    </cofactor>
</comment>
<dbReference type="AlphaFoldDB" id="A0AAV4PQ18"/>
<dbReference type="Proteomes" id="UP001054945">
    <property type="component" value="Unassembled WGS sequence"/>
</dbReference>
<comment type="caution">
    <text evidence="3">The sequence shown here is derived from an EMBL/GenBank/DDBJ whole genome shotgun (WGS) entry which is preliminary data.</text>
</comment>
<evidence type="ECO:0000313" key="4">
    <source>
        <dbReference type="Proteomes" id="UP001054945"/>
    </source>
</evidence>